<reference evidence="2 3" key="1">
    <citation type="submission" date="2016-10" db="EMBL/GenBank/DDBJ databases">
        <authorList>
            <person name="de Groot N.N."/>
        </authorList>
    </citation>
    <scope>NUCLEOTIDE SEQUENCE [LARGE SCALE GENOMIC DNA]</scope>
    <source>
        <strain evidence="2">MBHS1</strain>
    </source>
</reference>
<dbReference type="RefSeq" id="WP_146066721.1">
    <property type="nucleotide sequence ID" value="NZ_FMSV02000469.1"/>
</dbReference>
<keyword evidence="3" id="KW-1185">Reference proteome</keyword>
<evidence type="ECO:0000313" key="2">
    <source>
        <dbReference type="EMBL" id="SEH06302.1"/>
    </source>
</evidence>
<evidence type="ECO:0000256" key="1">
    <source>
        <dbReference type="SAM" id="Phobius"/>
    </source>
</evidence>
<keyword evidence="1" id="KW-0812">Transmembrane</keyword>
<gene>
    <name evidence="2" type="ORF">MBHS_02158</name>
</gene>
<sequence length="164" mass="18088">MSEPVFIAVISGVFAIVAPILTYVFTKLYKNRDFKVISQSRKVALDGSWSGDIFQTEGLDNQPLTYPVSITLTVSKKEVIGTGEVDFPVSEVENHAFNISLTGGFLHERFLKLDYKNTNLAAVQFGSSLLTLSSDGTKLNGRFLGYGAKTERLVFGEIKLQKKT</sequence>
<protein>
    <submittedName>
        <fullName evidence="2">Uncharacterized protein</fullName>
    </submittedName>
</protein>
<feature type="transmembrane region" description="Helical" evidence="1">
    <location>
        <begin position="6"/>
        <end position="25"/>
    </location>
</feature>
<name>A0A1H6F850_9GAMM</name>
<accession>A0A1H6F850</accession>
<proteinExistence type="predicted"/>
<dbReference type="Proteomes" id="UP000236724">
    <property type="component" value="Unassembled WGS sequence"/>
</dbReference>
<dbReference type="AlphaFoldDB" id="A0A1H6F850"/>
<evidence type="ECO:0000313" key="3">
    <source>
        <dbReference type="Proteomes" id="UP000236724"/>
    </source>
</evidence>
<keyword evidence="1" id="KW-0472">Membrane</keyword>
<dbReference type="EMBL" id="FMSV02000469">
    <property type="protein sequence ID" value="SEH06302.1"/>
    <property type="molecule type" value="Genomic_DNA"/>
</dbReference>
<keyword evidence="1" id="KW-1133">Transmembrane helix</keyword>
<organism evidence="2 3">
    <name type="scientific">Candidatus Venteria ishoeyi</name>
    <dbReference type="NCBI Taxonomy" id="1899563"/>
    <lineage>
        <taxon>Bacteria</taxon>
        <taxon>Pseudomonadati</taxon>
        <taxon>Pseudomonadota</taxon>
        <taxon>Gammaproteobacteria</taxon>
        <taxon>Thiotrichales</taxon>
        <taxon>Thiotrichaceae</taxon>
        <taxon>Venteria</taxon>
    </lineage>
</organism>